<feature type="region of interest" description="Disordered" evidence="1">
    <location>
        <begin position="1"/>
        <end position="30"/>
    </location>
</feature>
<proteinExistence type="predicted"/>
<feature type="transmembrane region" description="Helical" evidence="2">
    <location>
        <begin position="42"/>
        <end position="59"/>
    </location>
</feature>
<keyword evidence="2" id="KW-0812">Transmembrane</keyword>
<dbReference type="AlphaFoldDB" id="A0A6A1UXI8"/>
<evidence type="ECO:0008006" key="5">
    <source>
        <dbReference type="Google" id="ProtNLM"/>
    </source>
</evidence>
<gene>
    <name evidence="3" type="ORF">CJ030_MR7G022008</name>
</gene>
<protein>
    <recommendedName>
        <fullName evidence="5">Transmembrane protein</fullName>
    </recommendedName>
</protein>
<sequence length="84" mass="9363">MLLLHGKRESESTHHAASSTSPKSDSSTTQIRFLESPKIRSFATFIVVTMLICNVNILYDVSLFSFPFPVLSLLATVNFLPTFL</sequence>
<evidence type="ECO:0000313" key="4">
    <source>
        <dbReference type="Proteomes" id="UP000516437"/>
    </source>
</evidence>
<evidence type="ECO:0000313" key="3">
    <source>
        <dbReference type="EMBL" id="KAB1205164.1"/>
    </source>
</evidence>
<name>A0A6A1UXI8_9ROSI</name>
<keyword evidence="4" id="KW-1185">Reference proteome</keyword>
<accession>A0A6A1UXI8</accession>
<keyword evidence="2" id="KW-0472">Membrane</keyword>
<dbReference type="Proteomes" id="UP000516437">
    <property type="component" value="Chromosome 7"/>
</dbReference>
<organism evidence="3 4">
    <name type="scientific">Morella rubra</name>
    <name type="common">Chinese bayberry</name>
    <dbReference type="NCBI Taxonomy" id="262757"/>
    <lineage>
        <taxon>Eukaryota</taxon>
        <taxon>Viridiplantae</taxon>
        <taxon>Streptophyta</taxon>
        <taxon>Embryophyta</taxon>
        <taxon>Tracheophyta</taxon>
        <taxon>Spermatophyta</taxon>
        <taxon>Magnoliopsida</taxon>
        <taxon>eudicotyledons</taxon>
        <taxon>Gunneridae</taxon>
        <taxon>Pentapetalae</taxon>
        <taxon>rosids</taxon>
        <taxon>fabids</taxon>
        <taxon>Fagales</taxon>
        <taxon>Myricaceae</taxon>
        <taxon>Morella</taxon>
    </lineage>
</organism>
<feature type="compositionally biased region" description="Basic and acidic residues" evidence="1">
    <location>
        <begin position="1"/>
        <end position="14"/>
    </location>
</feature>
<comment type="caution">
    <text evidence="3">The sequence shown here is derived from an EMBL/GenBank/DDBJ whole genome shotgun (WGS) entry which is preliminary data.</text>
</comment>
<keyword evidence="2" id="KW-1133">Transmembrane helix</keyword>
<feature type="compositionally biased region" description="Low complexity" evidence="1">
    <location>
        <begin position="15"/>
        <end position="29"/>
    </location>
</feature>
<evidence type="ECO:0000256" key="1">
    <source>
        <dbReference type="SAM" id="MobiDB-lite"/>
    </source>
</evidence>
<evidence type="ECO:0000256" key="2">
    <source>
        <dbReference type="SAM" id="Phobius"/>
    </source>
</evidence>
<dbReference type="EMBL" id="RXIC02000025">
    <property type="protein sequence ID" value="KAB1205164.1"/>
    <property type="molecule type" value="Genomic_DNA"/>
</dbReference>
<reference evidence="3 4" key="1">
    <citation type="journal article" date="2019" name="Plant Biotechnol. J.">
        <title>The red bayberry genome and genetic basis of sex determination.</title>
        <authorList>
            <person name="Jia H.M."/>
            <person name="Jia H.J."/>
            <person name="Cai Q.L."/>
            <person name="Wang Y."/>
            <person name="Zhao H.B."/>
            <person name="Yang W.F."/>
            <person name="Wang G.Y."/>
            <person name="Li Y.H."/>
            <person name="Zhan D.L."/>
            <person name="Shen Y.T."/>
            <person name="Niu Q.F."/>
            <person name="Chang L."/>
            <person name="Qiu J."/>
            <person name="Zhao L."/>
            <person name="Xie H.B."/>
            <person name="Fu W.Y."/>
            <person name="Jin J."/>
            <person name="Li X.W."/>
            <person name="Jiao Y."/>
            <person name="Zhou C.C."/>
            <person name="Tu T."/>
            <person name="Chai C.Y."/>
            <person name="Gao J.L."/>
            <person name="Fan L.J."/>
            <person name="van de Weg E."/>
            <person name="Wang J.Y."/>
            <person name="Gao Z.S."/>
        </authorList>
    </citation>
    <scope>NUCLEOTIDE SEQUENCE [LARGE SCALE GENOMIC DNA]</scope>
    <source>
        <tissue evidence="3">Leaves</tissue>
    </source>
</reference>